<feature type="domain" description="PBP" evidence="5">
    <location>
        <begin position="39"/>
        <end position="328"/>
    </location>
</feature>
<evidence type="ECO:0000256" key="3">
    <source>
        <dbReference type="ARBA" id="ARBA00022592"/>
    </source>
</evidence>
<dbReference type="Pfam" id="PF12849">
    <property type="entry name" value="PBP_like_2"/>
    <property type="match status" value="1"/>
</dbReference>
<dbReference type="NCBIfam" id="TIGR00975">
    <property type="entry name" value="3a0107s03"/>
    <property type="match status" value="1"/>
</dbReference>
<evidence type="ECO:0000313" key="6">
    <source>
        <dbReference type="EMBL" id="SCG77739.1"/>
    </source>
</evidence>
<dbReference type="PANTHER" id="PTHR42996:SF1">
    <property type="entry name" value="PHOSPHATE-BINDING PROTEIN PSTS"/>
    <property type="match status" value="1"/>
</dbReference>
<reference evidence="7" key="1">
    <citation type="submission" date="2016-06" db="EMBL/GenBank/DDBJ databases">
        <authorList>
            <person name="Varghese N."/>
            <person name="Submissions Spin"/>
        </authorList>
    </citation>
    <scope>NUCLEOTIDE SEQUENCE [LARGE SCALE GENOMIC DNA]</scope>
    <source>
        <strain evidence="7">DSM 44983</strain>
    </source>
</reference>
<evidence type="ECO:0000256" key="2">
    <source>
        <dbReference type="ARBA" id="ARBA00022448"/>
    </source>
</evidence>
<accession>A0A109IID3</accession>
<dbReference type="SUPFAM" id="SSF53850">
    <property type="entry name" value="Periplasmic binding protein-like II"/>
    <property type="match status" value="1"/>
</dbReference>
<name>A0A109IID3_9ACTN</name>
<dbReference type="InterPro" id="IPR050962">
    <property type="entry name" value="Phosphate-bind_PstS"/>
</dbReference>
<gene>
    <name evidence="6" type="ORF">GA0070623_4290</name>
</gene>
<organism evidence="6 7">
    <name type="scientific">Micromonospora rifamycinica</name>
    <dbReference type="NCBI Taxonomy" id="291594"/>
    <lineage>
        <taxon>Bacteria</taxon>
        <taxon>Bacillati</taxon>
        <taxon>Actinomycetota</taxon>
        <taxon>Actinomycetes</taxon>
        <taxon>Micromonosporales</taxon>
        <taxon>Micromonosporaceae</taxon>
        <taxon>Micromonospora</taxon>
    </lineage>
</organism>
<dbReference type="PANTHER" id="PTHR42996">
    <property type="entry name" value="PHOSPHATE-BINDING PROTEIN PSTS"/>
    <property type="match status" value="1"/>
</dbReference>
<dbReference type="OrthoDB" id="9801510at2"/>
<keyword evidence="7" id="KW-1185">Reference proteome</keyword>
<dbReference type="GO" id="GO:0043190">
    <property type="term" value="C:ATP-binding cassette (ABC) transporter complex"/>
    <property type="evidence" value="ECO:0007669"/>
    <property type="project" value="InterPro"/>
</dbReference>
<dbReference type="InterPro" id="IPR005673">
    <property type="entry name" value="ABC_phos-bd_PstS"/>
</dbReference>
<dbReference type="AlphaFoldDB" id="A0A109IID3"/>
<dbReference type="EMBL" id="LT607752">
    <property type="protein sequence ID" value="SCG77739.1"/>
    <property type="molecule type" value="Genomic_DNA"/>
</dbReference>
<proteinExistence type="inferred from homology"/>
<dbReference type="Proteomes" id="UP000198226">
    <property type="component" value="Chromosome I"/>
</dbReference>
<dbReference type="GO" id="GO:0042301">
    <property type="term" value="F:phosphate ion binding"/>
    <property type="evidence" value="ECO:0007669"/>
    <property type="project" value="InterPro"/>
</dbReference>
<dbReference type="GO" id="GO:0035435">
    <property type="term" value="P:phosphate ion transmembrane transport"/>
    <property type="evidence" value="ECO:0007669"/>
    <property type="project" value="InterPro"/>
</dbReference>
<keyword evidence="3 4" id="KW-0592">Phosphate transport</keyword>
<dbReference type="CDD" id="cd13565">
    <property type="entry name" value="PBP2_PstS"/>
    <property type="match status" value="1"/>
</dbReference>
<dbReference type="Gene3D" id="3.40.190.10">
    <property type="entry name" value="Periplasmic binding protein-like II"/>
    <property type="match status" value="2"/>
</dbReference>
<dbReference type="PROSITE" id="PS51257">
    <property type="entry name" value="PROKAR_LIPOPROTEIN"/>
    <property type="match status" value="1"/>
</dbReference>
<protein>
    <recommendedName>
        <fullName evidence="4">Phosphate-binding protein</fullName>
    </recommendedName>
</protein>
<comment type="similarity">
    <text evidence="1 4">Belongs to the PstS family.</text>
</comment>
<dbReference type="PIRSF" id="PIRSF002756">
    <property type="entry name" value="PstS"/>
    <property type="match status" value="1"/>
</dbReference>
<dbReference type="RefSeq" id="WP_067311421.1">
    <property type="nucleotide sequence ID" value="NZ_LRMV01000108.1"/>
</dbReference>
<evidence type="ECO:0000256" key="1">
    <source>
        <dbReference type="ARBA" id="ARBA00008725"/>
    </source>
</evidence>
<keyword evidence="2 4" id="KW-0813">Transport</keyword>
<evidence type="ECO:0000259" key="5">
    <source>
        <dbReference type="Pfam" id="PF12849"/>
    </source>
</evidence>
<dbReference type="InterPro" id="IPR024370">
    <property type="entry name" value="PBP_domain"/>
</dbReference>
<evidence type="ECO:0000256" key="4">
    <source>
        <dbReference type="PIRNR" id="PIRNR002756"/>
    </source>
</evidence>
<sequence length="367" mass="37511">MKLQRHGAIACLALTAVLGLSACGSDNNEPAGTSASGSASAADCGKGTLNAQGSSAQKNAMAEWIKAYQQKCAGTTINYESSGSGAGIQAFIAGTADFAGSDSALKPEEQPQADAKCTGGAALNLPMVIGPVAVVYNVSGLDNLQLKPATLAQIFAGKVSKWNDPAIKADNPDATLPATTIQTVHRSDESGTTDNFTKYLSKTAATDWTFGNNKAWKAPGGLGAPKSDGVAAKVKSTDGTISYVEWSYAENSGLKKAKVQNGAGEYTELTAESAGKTIAGAKIEGQGDDLKMSIDYATKEAGAYPIVLVTYEIVCSKGLAADKLPLVKGLLGHAASAEGQAELVELGYAPLPDSVRTKVEAAVKNLG</sequence>
<evidence type="ECO:0000313" key="7">
    <source>
        <dbReference type="Proteomes" id="UP000198226"/>
    </source>
</evidence>